<keyword evidence="2" id="KW-1185">Reference proteome</keyword>
<dbReference type="OrthoDB" id="2745898at2759"/>
<proteinExistence type="predicted"/>
<protein>
    <submittedName>
        <fullName evidence="1">Uncharacterized protein</fullName>
    </submittedName>
</protein>
<reference evidence="1" key="1">
    <citation type="submission" date="2020-11" db="EMBL/GenBank/DDBJ databases">
        <authorList>
            <consortium name="DOE Joint Genome Institute"/>
            <person name="Ahrendt S."/>
            <person name="Riley R."/>
            <person name="Andreopoulos W."/>
            <person name="Labutti K."/>
            <person name="Pangilinan J."/>
            <person name="Ruiz-Duenas F.J."/>
            <person name="Barrasa J.M."/>
            <person name="Sanchez-Garcia M."/>
            <person name="Camarero S."/>
            <person name="Miyauchi S."/>
            <person name="Serrano A."/>
            <person name="Linde D."/>
            <person name="Babiker R."/>
            <person name="Drula E."/>
            <person name="Ayuso-Fernandez I."/>
            <person name="Pacheco R."/>
            <person name="Padilla G."/>
            <person name="Ferreira P."/>
            <person name="Barriuso J."/>
            <person name="Kellner H."/>
            <person name="Castanera R."/>
            <person name="Alfaro M."/>
            <person name="Ramirez L."/>
            <person name="Pisabarro A.G."/>
            <person name="Kuo A."/>
            <person name="Tritt A."/>
            <person name="Lipzen A."/>
            <person name="He G."/>
            <person name="Yan M."/>
            <person name="Ng V."/>
            <person name="Cullen D."/>
            <person name="Martin F."/>
            <person name="Rosso M.-N."/>
            <person name="Henrissat B."/>
            <person name="Hibbett D."/>
            <person name="Martinez A.T."/>
            <person name="Grigoriev I.V."/>
        </authorList>
    </citation>
    <scope>NUCLEOTIDE SEQUENCE</scope>
    <source>
        <strain evidence="1">CIRM-BRFM 674</strain>
    </source>
</reference>
<sequence length="212" mass="23727">MAGEQSFPLDVVDIIIDLVADMDDASHTSLKACALASSLFLHSCRRHFFCSVTLGYGFHELKFLEVLGSSPGIANYVRKLKVAVNYNYDSRENKASLILASAIKEFRRVQHLEIKGHMGRSESWDTIPRCLQEAFFHLFPMIGSLQLSFFHQFRFSVLTRCVNLRCLQLYAVSEPVLDLTSVLPTRSIVLDEYSMSIGTAGAKSLDSILTLA</sequence>
<evidence type="ECO:0000313" key="1">
    <source>
        <dbReference type="EMBL" id="KAF9478851.1"/>
    </source>
</evidence>
<dbReference type="EMBL" id="MU155225">
    <property type="protein sequence ID" value="KAF9478851.1"/>
    <property type="molecule type" value="Genomic_DNA"/>
</dbReference>
<evidence type="ECO:0000313" key="2">
    <source>
        <dbReference type="Proteomes" id="UP000807469"/>
    </source>
</evidence>
<dbReference type="AlphaFoldDB" id="A0A9P6CT16"/>
<accession>A0A9P6CT16</accession>
<gene>
    <name evidence="1" type="ORF">BDN70DRAFT_722677</name>
</gene>
<comment type="caution">
    <text evidence="1">The sequence shown here is derived from an EMBL/GenBank/DDBJ whole genome shotgun (WGS) entry which is preliminary data.</text>
</comment>
<name>A0A9P6CT16_9AGAR</name>
<organism evidence="1 2">
    <name type="scientific">Pholiota conissans</name>
    <dbReference type="NCBI Taxonomy" id="109636"/>
    <lineage>
        <taxon>Eukaryota</taxon>
        <taxon>Fungi</taxon>
        <taxon>Dikarya</taxon>
        <taxon>Basidiomycota</taxon>
        <taxon>Agaricomycotina</taxon>
        <taxon>Agaricomycetes</taxon>
        <taxon>Agaricomycetidae</taxon>
        <taxon>Agaricales</taxon>
        <taxon>Agaricineae</taxon>
        <taxon>Strophariaceae</taxon>
        <taxon>Pholiota</taxon>
    </lineage>
</organism>
<dbReference type="Proteomes" id="UP000807469">
    <property type="component" value="Unassembled WGS sequence"/>
</dbReference>